<dbReference type="RefSeq" id="WP_114150001.1">
    <property type="nucleotide sequence ID" value="NZ_CAJHFX010000004.1"/>
</dbReference>
<sequence>MKLKELNKLIDEFKGEGKEPKKLIIGYKNYAILMEHEKFQDRLTRNSKDPMIRYYKGIKIKMVTEKHHLEII</sequence>
<evidence type="ECO:0000313" key="1">
    <source>
        <dbReference type="EMBL" id="EGY2378842.1"/>
    </source>
</evidence>
<gene>
    <name evidence="1" type="ORF">JHZ39_003263</name>
</gene>
<accession>A0A7Z1WWA4</accession>
<comment type="caution">
    <text evidence="1">The sequence shown here is derived from an EMBL/GenBank/DDBJ whole genome shotgun (WGS) entry which is preliminary data.</text>
</comment>
<organism evidence="1">
    <name type="scientific">Acinetobacter baumannii</name>
    <dbReference type="NCBI Taxonomy" id="470"/>
    <lineage>
        <taxon>Bacteria</taxon>
        <taxon>Pseudomonadati</taxon>
        <taxon>Pseudomonadota</taxon>
        <taxon>Gammaproteobacteria</taxon>
        <taxon>Moraxellales</taxon>
        <taxon>Moraxellaceae</taxon>
        <taxon>Acinetobacter</taxon>
        <taxon>Acinetobacter calcoaceticus/baumannii complex</taxon>
    </lineage>
</organism>
<dbReference type="AlphaFoldDB" id="A0A7Z1WWA4"/>
<proteinExistence type="predicted"/>
<reference evidence="1" key="1">
    <citation type="submission" date="2020-12" db="EMBL/GenBank/DDBJ databases">
        <authorList>
            <consortium name="Clinical and Environmental Microbiology Branch: Whole genome sequencing antimicrobial resistance pathogens in the healthcare setting"/>
        </authorList>
    </citation>
    <scope>NUCLEOTIDE SEQUENCE</scope>
    <source>
        <strain evidence="1">2018HL-00813</strain>
    </source>
</reference>
<protein>
    <submittedName>
        <fullName evidence="1">Uncharacterized protein</fullName>
    </submittedName>
</protein>
<dbReference type="EMBL" id="AAYLMQ010000052">
    <property type="protein sequence ID" value="EGY2378842.1"/>
    <property type="molecule type" value="Genomic_DNA"/>
</dbReference>
<name>A0A7Z1WWA4_ACIBA</name>